<dbReference type="Gene3D" id="3.40.30.10">
    <property type="entry name" value="Glutaredoxin"/>
    <property type="match status" value="1"/>
</dbReference>
<dbReference type="InterPro" id="IPR028250">
    <property type="entry name" value="DsbDN"/>
</dbReference>
<feature type="transmembrane region" description="Helical" evidence="6">
    <location>
        <begin position="399"/>
        <end position="418"/>
    </location>
</feature>
<dbReference type="InterPro" id="IPR003834">
    <property type="entry name" value="Cyt_c_assmbl_TM_dom"/>
</dbReference>
<dbReference type="Pfam" id="PF13899">
    <property type="entry name" value="Thioredoxin_7"/>
    <property type="match status" value="1"/>
</dbReference>
<feature type="domain" description="Cytochrome C biogenesis protein transmembrane" evidence="7">
    <location>
        <begin position="317"/>
        <end position="530"/>
    </location>
</feature>
<feature type="transmembrane region" description="Helical" evidence="6">
    <location>
        <begin position="515"/>
        <end position="532"/>
    </location>
</feature>
<gene>
    <name evidence="9" type="ORF">K6Y31_03460</name>
</gene>
<dbReference type="RefSeq" id="WP_233051678.1">
    <property type="nucleotide sequence ID" value="NZ_JAIMJA010000003.1"/>
</dbReference>
<dbReference type="InterPro" id="IPR036249">
    <property type="entry name" value="Thioredoxin-like_sf"/>
</dbReference>
<dbReference type="Pfam" id="PF11412">
    <property type="entry name" value="DsbD_N"/>
    <property type="match status" value="1"/>
</dbReference>
<feature type="transmembrane region" description="Helical" evidence="6">
    <location>
        <begin position="563"/>
        <end position="584"/>
    </location>
</feature>
<feature type="transmembrane region" description="Helical" evidence="6">
    <location>
        <begin position="538"/>
        <end position="556"/>
    </location>
</feature>
<feature type="transmembrane region" description="Helical" evidence="6">
    <location>
        <begin position="317"/>
        <end position="339"/>
    </location>
</feature>
<dbReference type="PANTHER" id="PTHR32234:SF3">
    <property type="entry name" value="SUPPRESSION OF COPPER SENSITIVITY PROTEIN"/>
    <property type="match status" value="1"/>
</dbReference>
<evidence type="ECO:0000256" key="4">
    <source>
        <dbReference type="ARBA" id="ARBA00022989"/>
    </source>
</evidence>
<dbReference type="PANTHER" id="PTHR32234">
    <property type="entry name" value="THIOL:DISULFIDE INTERCHANGE PROTEIN DSBD"/>
    <property type="match status" value="1"/>
</dbReference>
<comment type="caution">
    <text evidence="9">The sequence shown here is derived from an EMBL/GenBank/DDBJ whole genome shotgun (WGS) entry which is preliminary data.</text>
</comment>
<evidence type="ECO:0000313" key="10">
    <source>
        <dbReference type="Proteomes" id="UP001201273"/>
    </source>
</evidence>
<name>A0ABS8W7Y4_9GAMM</name>
<sequence length="716" mass="78783">MGLKEKQRFTVLLSDCYLLESHLKSRIFTLVSLCLSLLCSFSLSAASTGWLTNPQHPPIQVQLTLTGEKDVSSQTLAAILQVKLDGDWKTYWRAPGEGGIAPSVDWQQSSNVKQVDWFWPVPKRFNTLGLETLGYQDEVTFPLQIQLAQLDRETQLRGKFTLSSCTTVCVLTDYELALDFNATDLTGDSNAMYLYNKAMVQVPQTQPQQAQLSQLTWDQAQQQISFTITGKTWDKPDVFIIGDPDTYFKIEQLQPEQNQLKGLISVKGWLGEVNLEQQLLTLVVADKELAIEVSKLAQAGNIDFSAFKQNTIGWPSMLLIALLGGLILNIMPCVLPVLGMKLSTVLTAKNQSQGQIRKQFIASAFGIISSFWLLALAVLLLKVSGQSIGWGIQFQQPWFIGFMALITTLFALNMLGLFEIQLPSALQTKLATSGGHSYLGHYVQGMFATLLATPCSAPFLGTAVAFALGANTLSLFIIFTALGVGMALPWLVIATAPQLARYLPRPGRWMQQIKIFFSVLLLATSIWLISLLHSFVGGWLWVIFGVLAIGLCILIKQKYGAKIALICISLSFIGLGAIGITAALTSEQWASPLNPELAWHMLDQQDIDQQVAQGKTVFVDITADWCITCKANKVGVLLQQPVYDALQQPNIYLMKGDWTKPAPHISDYLQQNGRYGVPFNIVYGPNAPEGIALPVILNSEDVISAINRASATSLTQ</sequence>
<evidence type="ECO:0000256" key="5">
    <source>
        <dbReference type="ARBA" id="ARBA00023136"/>
    </source>
</evidence>
<dbReference type="EMBL" id="JAIMJA010000003">
    <property type="protein sequence ID" value="MCE2593868.1"/>
    <property type="molecule type" value="Genomic_DNA"/>
</dbReference>
<keyword evidence="2 6" id="KW-0812">Transmembrane</keyword>
<reference evidence="9 10" key="1">
    <citation type="journal article" date="2022" name="Environ. Microbiol. Rep.">
        <title>Eco-phylogenetic analyses reveal divergent evolution of vitamin B12 metabolism in the marine bacterial family 'Psychromonadaceae'.</title>
        <authorList>
            <person name="Jin X."/>
            <person name="Yang Y."/>
            <person name="Cao H."/>
            <person name="Gao B."/>
            <person name="Zhao Z."/>
        </authorList>
    </citation>
    <scope>NUCLEOTIDE SEQUENCE [LARGE SCALE GENOMIC DNA]</scope>
    <source>
        <strain evidence="9 10">MKS20</strain>
    </source>
</reference>
<dbReference type="SUPFAM" id="SSF52833">
    <property type="entry name" value="Thioredoxin-like"/>
    <property type="match status" value="1"/>
</dbReference>
<dbReference type="Pfam" id="PF02683">
    <property type="entry name" value="DsbD_TM"/>
    <property type="match status" value="1"/>
</dbReference>
<accession>A0ABS8W7Y4</accession>
<dbReference type="CDD" id="cd02953">
    <property type="entry name" value="DsbDgamma"/>
    <property type="match status" value="1"/>
</dbReference>
<evidence type="ECO:0000259" key="8">
    <source>
        <dbReference type="Pfam" id="PF11412"/>
    </source>
</evidence>
<evidence type="ECO:0000256" key="6">
    <source>
        <dbReference type="SAM" id="Phobius"/>
    </source>
</evidence>
<comment type="subcellular location">
    <subcellularLocation>
        <location evidence="1">Membrane</location>
        <topology evidence="1">Multi-pass membrane protein</topology>
    </subcellularLocation>
</comment>
<evidence type="ECO:0000313" key="9">
    <source>
        <dbReference type="EMBL" id="MCE2593868.1"/>
    </source>
</evidence>
<feature type="transmembrane region" description="Helical" evidence="6">
    <location>
        <begin position="360"/>
        <end position="379"/>
    </location>
</feature>
<feature type="transmembrane region" description="Helical" evidence="6">
    <location>
        <begin position="439"/>
        <end position="467"/>
    </location>
</feature>
<keyword evidence="3" id="KW-0201">Cytochrome c-type biogenesis</keyword>
<keyword evidence="5 6" id="KW-0472">Membrane</keyword>
<dbReference type="InterPro" id="IPR035671">
    <property type="entry name" value="DsbD_gamma"/>
</dbReference>
<evidence type="ECO:0000256" key="1">
    <source>
        <dbReference type="ARBA" id="ARBA00004141"/>
    </source>
</evidence>
<keyword evidence="4 6" id="KW-1133">Transmembrane helix</keyword>
<keyword evidence="10" id="KW-1185">Reference proteome</keyword>
<dbReference type="Proteomes" id="UP001201273">
    <property type="component" value="Unassembled WGS sequence"/>
</dbReference>
<evidence type="ECO:0000256" key="2">
    <source>
        <dbReference type="ARBA" id="ARBA00022692"/>
    </source>
</evidence>
<proteinExistence type="predicted"/>
<organism evidence="9 10">
    <name type="scientific">Motilimonas cestriensis</name>
    <dbReference type="NCBI Taxonomy" id="2742685"/>
    <lineage>
        <taxon>Bacteria</taxon>
        <taxon>Pseudomonadati</taxon>
        <taxon>Pseudomonadota</taxon>
        <taxon>Gammaproteobacteria</taxon>
        <taxon>Alteromonadales</taxon>
        <taxon>Alteromonadales genera incertae sedis</taxon>
        <taxon>Motilimonas</taxon>
    </lineage>
</organism>
<protein>
    <submittedName>
        <fullName evidence="9">Thioredoxin family protein</fullName>
    </submittedName>
</protein>
<feature type="domain" description="Thiol:disulfide interchange protein DsbD N-terminal" evidence="8">
    <location>
        <begin position="71"/>
        <end position="178"/>
    </location>
</feature>
<evidence type="ECO:0000259" key="7">
    <source>
        <dbReference type="Pfam" id="PF02683"/>
    </source>
</evidence>
<feature type="transmembrane region" description="Helical" evidence="6">
    <location>
        <begin position="473"/>
        <end position="494"/>
    </location>
</feature>
<evidence type="ECO:0000256" key="3">
    <source>
        <dbReference type="ARBA" id="ARBA00022748"/>
    </source>
</evidence>